<dbReference type="GO" id="GO:0019354">
    <property type="term" value="P:siroheme biosynthetic process"/>
    <property type="evidence" value="ECO:0007669"/>
    <property type="project" value="InterPro"/>
</dbReference>
<dbReference type="FunFam" id="3.40.1010.10:FF:000001">
    <property type="entry name" value="Siroheme synthase"/>
    <property type="match status" value="1"/>
</dbReference>
<dbReference type="PANTHER" id="PTHR45790:SF3">
    <property type="entry name" value="S-ADENOSYL-L-METHIONINE-DEPENDENT UROPORPHYRINOGEN III METHYLTRANSFERASE, CHLOROPLASTIC"/>
    <property type="match status" value="1"/>
</dbReference>
<evidence type="ECO:0000313" key="8">
    <source>
        <dbReference type="Proteomes" id="UP000234206"/>
    </source>
</evidence>
<dbReference type="NCBIfam" id="NF004790">
    <property type="entry name" value="PRK06136.1"/>
    <property type="match status" value="1"/>
</dbReference>
<keyword evidence="3 7" id="KW-0808">Transferase</keyword>
<dbReference type="Gene3D" id="3.30.950.10">
    <property type="entry name" value="Methyltransferase, Cobalt-precorrin-4 Transmethylase, Domain 2"/>
    <property type="match status" value="1"/>
</dbReference>
<dbReference type="InterPro" id="IPR006366">
    <property type="entry name" value="CobA/CysG_C"/>
</dbReference>
<dbReference type="InterPro" id="IPR050161">
    <property type="entry name" value="Siro_Cobalamin_biosynth"/>
</dbReference>
<keyword evidence="8" id="KW-1185">Reference proteome</keyword>
<dbReference type="GO" id="GO:0004851">
    <property type="term" value="F:uroporphyrin-III C-methyltransferase activity"/>
    <property type="evidence" value="ECO:0007669"/>
    <property type="project" value="UniProtKB-EC"/>
</dbReference>
<dbReference type="Proteomes" id="UP000234206">
    <property type="component" value="Unassembled WGS sequence"/>
</dbReference>
<keyword evidence="4" id="KW-0949">S-adenosyl-L-methionine</keyword>
<dbReference type="OrthoDB" id="9815856at2"/>
<reference evidence="7 8" key="1">
    <citation type="submission" date="2017-12" db="EMBL/GenBank/DDBJ databases">
        <title>Phylogenetic diversity of female urinary microbiome.</title>
        <authorList>
            <person name="Thomas-White K."/>
            <person name="Wolfe A.J."/>
        </authorList>
    </citation>
    <scope>NUCLEOTIDE SEQUENCE [LARGE SCALE GENOMIC DNA]</scope>
    <source>
        <strain evidence="7 8">UMB1298</strain>
    </source>
</reference>
<dbReference type="AlphaFoldDB" id="A0A2I1P9Z8"/>
<organism evidence="7 8">
    <name type="scientific">Kytococcus schroeteri</name>
    <dbReference type="NCBI Taxonomy" id="138300"/>
    <lineage>
        <taxon>Bacteria</taxon>
        <taxon>Bacillati</taxon>
        <taxon>Actinomycetota</taxon>
        <taxon>Actinomycetes</taxon>
        <taxon>Micrococcales</taxon>
        <taxon>Kytococcaceae</taxon>
        <taxon>Kytococcus</taxon>
    </lineage>
</organism>
<dbReference type="GO" id="GO:0032259">
    <property type="term" value="P:methylation"/>
    <property type="evidence" value="ECO:0007669"/>
    <property type="project" value="UniProtKB-KW"/>
</dbReference>
<sequence length="326" mass="33325">MTRVLVHGHGPKLPGLLARLTEQGHAVHVPEAQRTPQLDDLVARGWATYVPDPDPWSFDAVHRAGGEVADGAPASREPAEGAPTPGRVLLVGGGPGDPGLLTTRGLEAVRTADVLVCDRLAPLSVLDQARPDARVVHVGKIPRGESTSQEAINAVLVEHALAGRTVVRLKGGDGFLFGRGGEEWLACAAAGVPVEVVPGVSSALAVPALADVPVTHRGTSQGVAVVSGHVPPGDPRSQVDWAALATSGLTLVVLMGLQNLPHIAAALCDAGMPADTPVAMVENGSTPAQRTVRAQLATAAERARAEQLHAPVAVVIGPVVDALAVP</sequence>
<dbReference type="EMBL" id="PKIZ01000013">
    <property type="protein sequence ID" value="PKZ41457.1"/>
    <property type="molecule type" value="Genomic_DNA"/>
</dbReference>
<dbReference type="Pfam" id="PF00590">
    <property type="entry name" value="TP_methylase"/>
    <property type="match status" value="1"/>
</dbReference>
<dbReference type="PANTHER" id="PTHR45790">
    <property type="entry name" value="SIROHEME SYNTHASE-RELATED"/>
    <property type="match status" value="1"/>
</dbReference>
<accession>A0A2I1P9Z8</accession>
<keyword evidence="2 7" id="KW-0489">Methyltransferase</keyword>
<dbReference type="InterPro" id="IPR000878">
    <property type="entry name" value="4pyrrol_Mease"/>
</dbReference>
<keyword evidence="5" id="KW-0627">Porphyrin biosynthesis</keyword>
<dbReference type="SUPFAM" id="SSF53790">
    <property type="entry name" value="Tetrapyrrole methylase"/>
    <property type="match status" value="1"/>
</dbReference>
<dbReference type="FunFam" id="3.30.950.10:FF:000001">
    <property type="entry name" value="Siroheme synthase"/>
    <property type="match status" value="1"/>
</dbReference>
<evidence type="ECO:0000256" key="3">
    <source>
        <dbReference type="ARBA" id="ARBA00022679"/>
    </source>
</evidence>
<dbReference type="Gene3D" id="3.40.1010.10">
    <property type="entry name" value="Cobalt-precorrin-4 Transmethylase, Domain 1"/>
    <property type="match status" value="1"/>
</dbReference>
<comment type="caution">
    <text evidence="7">The sequence shown here is derived from an EMBL/GenBank/DDBJ whole genome shotgun (WGS) entry which is preliminary data.</text>
</comment>
<dbReference type="InterPro" id="IPR035996">
    <property type="entry name" value="4pyrrol_Methylase_sf"/>
</dbReference>
<feature type="domain" description="Tetrapyrrole methylase" evidence="6">
    <location>
        <begin position="88"/>
        <end position="299"/>
    </location>
</feature>
<dbReference type="InterPro" id="IPR014777">
    <property type="entry name" value="4pyrrole_Mease_sub1"/>
</dbReference>
<dbReference type="NCBIfam" id="TIGR01469">
    <property type="entry name" value="cobA_cysG_Cterm"/>
    <property type="match status" value="1"/>
</dbReference>
<gene>
    <name evidence="7" type="primary">cobA</name>
    <name evidence="7" type="ORF">CYJ76_07830</name>
</gene>
<dbReference type="EC" id="2.1.1.107" evidence="1"/>
<evidence type="ECO:0000256" key="4">
    <source>
        <dbReference type="ARBA" id="ARBA00022691"/>
    </source>
</evidence>
<evidence type="ECO:0000313" key="7">
    <source>
        <dbReference type="EMBL" id="PKZ41457.1"/>
    </source>
</evidence>
<dbReference type="InterPro" id="IPR014776">
    <property type="entry name" value="4pyrrole_Mease_sub2"/>
</dbReference>
<proteinExistence type="predicted"/>
<evidence type="ECO:0000256" key="5">
    <source>
        <dbReference type="ARBA" id="ARBA00023244"/>
    </source>
</evidence>
<evidence type="ECO:0000256" key="1">
    <source>
        <dbReference type="ARBA" id="ARBA00012162"/>
    </source>
</evidence>
<protein>
    <recommendedName>
        <fullName evidence="1">uroporphyrinogen-III C-methyltransferase</fullName>
        <ecNumber evidence="1">2.1.1.107</ecNumber>
    </recommendedName>
</protein>
<name>A0A2I1P9Z8_9MICO</name>
<evidence type="ECO:0000256" key="2">
    <source>
        <dbReference type="ARBA" id="ARBA00022603"/>
    </source>
</evidence>
<dbReference type="CDD" id="cd11642">
    <property type="entry name" value="SUMT"/>
    <property type="match status" value="1"/>
</dbReference>
<dbReference type="RefSeq" id="WP_101849751.1">
    <property type="nucleotide sequence ID" value="NZ_PKIZ01000013.1"/>
</dbReference>
<evidence type="ECO:0000259" key="6">
    <source>
        <dbReference type="Pfam" id="PF00590"/>
    </source>
</evidence>